<keyword evidence="1" id="KW-0472">Membrane</keyword>
<feature type="transmembrane region" description="Helical" evidence="1">
    <location>
        <begin position="31"/>
        <end position="50"/>
    </location>
</feature>
<evidence type="ECO:0000313" key="3">
    <source>
        <dbReference type="Proteomes" id="UP000006253"/>
    </source>
</evidence>
<dbReference type="Proteomes" id="UP000006253">
    <property type="component" value="Unassembled WGS sequence"/>
</dbReference>
<comment type="caution">
    <text evidence="2">The sequence shown here is derived from an EMBL/GenBank/DDBJ whole genome shotgun (WGS) entry which is preliminary data.</text>
</comment>
<evidence type="ECO:0008006" key="4">
    <source>
        <dbReference type="Google" id="ProtNLM"/>
    </source>
</evidence>
<gene>
    <name evidence="2" type="ORF">LEP1GSC081_2737</name>
</gene>
<evidence type="ECO:0000256" key="1">
    <source>
        <dbReference type="SAM" id="Phobius"/>
    </source>
</evidence>
<proteinExistence type="predicted"/>
<keyword evidence="1" id="KW-0812">Transmembrane</keyword>
<protein>
    <recommendedName>
        <fullName evidence="4">Lipoprotein</fullName>
    </recommendedName>
</protein>
<name>A0A0E2B637_9LEPT</name>
<dbReference type="EMBL" id="AHMY02000022">
    <property type="protein sequence ID" value="EKO16650.1"/>
    <property type="molecule type" value="Genomic_DNA"/>
</dbReference>
<keyword evidence="1" id="KW-1133">Transmembrane helix</keyword>
<evidence type="ECO:0000313" key="2">
    <source>
        <dbReference type="EMBL" id="EKO16650.1"/>
    </source>
</evidence>
<reference evidence="2 3" key="1">
    <citation type="submission" date="2012-10" db="EMBL/GenBank/DDBJ databases">
        <authorList>
            <person name="Harkins D.M."/>
            <person name="Durkin A.S."/>
            <person name="Brinkac L.M."/>
            <person name="Selengut J.D."/>
            <person name="Sanka R."/>
            <person name="DePew J."/>
            <person name="Purushe J."/>
            <person name="Peacock S.J."/>
            <person name="Thaipadungpanit J."/>
            <person name="Wuthiekanun V.W."/>
            <person name="Day N.P."/>
            <person name="Vinetz J.M."/>
            <person name="Sutton G.G."/>
            <person name="Nelson W.C."/>
            <person name="Fouts D.E."/>
        </authorList>
    </citation>
    <scope>NUCLEOTIDE SEQUENCE [LARGE SCALE GENOMIC DNA]</scope>
    <source>
        <strain evidence="2 3">H1</strain>
    </source>
</reference>
<accession>A0A0E2B637</accession>
<organism evidence="2 3">
    <name type="scientific">Leptospira kirschneri str. H1</name>
    <dbReference type="NCBI Taxonomy" id="1049966"/>
    <lineage>
        <taxon>Bacteria</taxon>
        <taxon>Pseudomonadati</taxon>
        <taxon>Spirochaetota</taxon>
        <taxon>Spirochaetia</taxon>
        <taxon>Leptospirales</taxon>
        <taxon>Leptospiraceae</taxon>
        <taxon>Leptospira</taxon>
    </lineage>
</organism>
<dbReference type="AlphaFoldDB" id="A0A0E2B637"/>
<dbReference type="NCBIfam" id="NF047480">
    <property type="entry name" value="Lepto_Lp29"/>
    <property type="match status" value="1"/>
</dbReference>
<sequence>MELNSIEQIQNYFLEREANFMTKLEKKKIRFSKSGTFVFSIFLIMISTFIKCNYHYYVEKNISENAPIPNLPKVKITYIGFRPYETEITKSSAETRVYTANLVYPDRTVFKFQNGVYASDLKAVGYRKDVSSDKVKKFVQDYLNEVKESGVLELTYVTSVEKKGEERIFKLKDIGTDYYVLGIHTPAFQTPKHFGSSVIQLFSSVFSVLSFGLIPSYASLQAGTEIKIYDKNLNQLTSMKYDHGYSVLGAIWASSVPEECSRMKCNSLKQVSSPPKFVYQEYGPQFESDIVSFIQTQFPFRK</sequence>